<dbReference type="InterPro" id="IPR027443">
    <property type="entry name" value="IPNS-like_sf"/>
</dbReference>
<comment type="similarity">
    <text evidence="11">Belongs to the iron/ascorbate-dependent oxidoreductase family.</text>
</comment>
<evidence type="ECO:0000256" key="1">
    <source>
        <dbReference type="ARBA" id="ARBA00001954"/>
    </source>
</evidence>
<evidence type="ECO:0000259" key="12">
    <source>
        <dbReference type="PROSITE" id="PS51471"/>
    </source>
</evidence>
<dbReference type="GO" id="GO:0009693">
    <property type="term" value="P:ethylene biosynthetic process"/>
    <property type="evidence" value="ECO:0007669"/>
    <property type="project" value="UniProtKB-KW"/>
</dbReference>
<dbReference type="EC" id="1.13.12.19" evidence="4"/>
<evidence type="ECO:0000256" key="6">
    <source>
        <dbReference type="ARBA" id="ARBA00022666"/>
    </source>
</evidence>
<dbReference type="PROSITE" id="PS51471">
    <property type="entry name" value="FE2OG_OXY"/>
    <property type="match status" value="1"/>
</dbReference>
<dbReference type="Proteomes" id="UP000539372">
    <property type="component" value="Unassembled WGS sequence"/>
</dbReference>
<dbReference type="EMBL" id="JABBNT010000001">
    <property type="protein sequence ID" value="NMM43266.1"/>
    <property type="molecule type" value="Genomic_DNA"/>
</dbReference>
<evidence type="ECO:0000256" key="5">
    <source>
        <dbReference type="ARBA" id="ARBA00019045"/>
    </source>
</evidence>
<keyword evidence="14" id="KW-1185">Reference proteome</keyword>
<dbReference type="InterPro" id="IPR050231">
    <property type="entry name" value="Iron_ascorbate_oxido_reductase"/>
</dbReference>
<comment type="pathway">
    <text evidence="2">Alkene biosynthesis; ethylene biosynthesis via 2-oxoglutarate.</text>
</comment>
<organism evidence="13 14">
    <name type="scientific">Pacificispira spongiicola</name>
    <dbReference type="NCBI Taxonomy" id="2729598"/>
    <lineage>
        <taxon>Bacteria</taxon>
        <taxon>Pseudomonadati</taxon>
        <taxon>Pseudomonadota</taxon>
        <taxon>Alphaproteobacteria</taxon>
        <taxon>Rhodospirillales</taxon>
        <taxon>Rhodospirillaceae</taxon>
        <taxon>Pacificispira</taxon>
    </lineage>
</organism>
<comment type="catalytic activity">
    <reaction evidence="9">
        <text>2-oxoglutarate + O2 + 2 H(+) = ethene + 3 CO2 + H2O</text>
        <dbReference type="Rhea" id="RHEA:31523"/>
        <dbReference type="ChEBI" id="CHEBI:15377"/>
        <dbReference type="ChEBI" id="CHEBI:15378"/>
        <dbReference type="ChEBI" id="CHEBI:15379"/>
        <dbReference type="ChEBI" id="CHEBI:16526"/>
        <dbReference type="ChEBI" id="CHEBI:16810"/>
        <dbReference type="ChEBI" id="CHEBI:18153"/>
        <dbReference type="EC" id="1.13.12.19"/>
    </reaction>
</comment>
<dbReference type="InterPro" id="IPR044861">
    <property type="entry name" value="IPNS-like_FE2OG_OXY"/>
</dbReference>
<evidence type="ECO:0000256" key="11">
    <source>
        <dbReference type="RuleBase" id="RU003682"/>
    </source>
</evidence>
<keyword evidence="11" id="KW-0479">Metal-binding</keyword>
<evidence type="ECO:0000256" key="9">
    <source>
        <dbReference type="ARBA" id="ARBA00047725"/>
    </source>
</evidence>
<dbReference type="PANTHER" id="PTHR47990">
    <property type="entry name" value="2-OXOGLUTARATE (2OG) AND FE(II)-DEPENDENT OXYGENASE SUPERFAMILY PROTEIN-RELATED"/>
    <property type="match status" value="1"/>
</dbReference>
<protein>
    <recommendedName>
        <fullName evidence="5">2-oxoglutarate-dependent ethylene/succinate-forming enzyme</fullName>
        <ecNumber evidence="4">1.13.12.19</ecNumber>
        <ecNumber evidence="3">1.14.20.7</ecNumber>
    </recommendedName>
    <alternativeName>
        <fullName evidence="7">2-oxoglutarate dioxygenase (ethylene-forming)</fullName>
    </alternativeName>
    <alternativeName>
        <fullName evidence="8">2-oxoglutarate/L-arginine monooxygenase/decarboxylase (succinate-forming)</fullName>
    </alternativeName>
</protein>
<evidence type="ECO:0000256" key="4">
    <source>
        <dbReference type="ARBA" id="ARBA00012531"/>
    </source>
</evidence>
<accession>A0A7Y0HD02</accession>
<dbReference type="AlphaFoldDB" id="A0A7Y0HD02"/>
<keyword evidence="11" id="KW-0408">Iron</keyword>
<dbReference type="Gene3D" id="2.60.120.330">
    <property type="entry name" value="B-lactam Antibiotic, Isopenicillin N Synthase, Chain"/>
    <property type="match status" value="1"/>
</dbReference>
<feature type="domain" description="Fe2OG dioxygenase" evidence="12">
    <location>
        <begin position="149"/>
        <end position="255"/>
    </location>
</feature>
<dbReference type="GO" id="GO:0102276">
    <property type="term" value="F:2-oxoglutarate oxygenase/decarboxylase (ethylene-forming) activity"/>
    <property type="evidence" value="ECO:0007669"/>
    <property type="project" value="UniProtKB-EC"/>
</dbReference>
<evidence type="ECO:0000256" key="3">
    <source>
        <dbReference type="ARBA" id="ARBA00012293"/>
    </source>
</evidence>
<dbReference type="RefSeq" id="WP_169623558.1">
    <property type="nucleotide sequence ID" value="NZ_JABBNT010000001.1"/>
</dbReference>
<evidence type="ECO:0000256" key="7">
    <source>
        <dbReference type="ARBA" id="ARBA00031011"/>
    </source>
</evidence>
<keyword evidence="6" id="KW-0266">Ethylene biosynthesis</keyword>
<dbReference type="Pfam" id="PF14226">
    <property type="entry name" value="DIOX_N"/>
    <property type="match status" value="1"/>
</dbReference>
<evidence type="ECO:0000313" key="13">
    <source>
        <dbReference type="EMBL" id="NMM43266.1"/>
    </source>
</evidence>
<evidence type="ECO:0000256" key="8">
    <source>
        <dbReference type="ARBA" id="ARBA00031282"/>
    </source>
</evidence>
<reference evidence="13 14" key="1">
    <citation type="submission" date="2020-04" db="EMBL/GenBank/DDBJ databases">
        <title>Rhodospirillaceae bacterium KN72 isolated from deep sea.</title>
        <authorList>
            <person name="Zhang D.-C."/>
        </authorList>
    </citation>
    <scope>NUCLEOTIDE SEQUENCE [LARGE SCALE GENOMIC DNA]</scope>
    <source>
        <strain evidence="13 14">KN72</strain>
    </source>
</reference>
<evidence type="ECO:0000313" key="14">
    <source>
        <dbReference type="Proteomes" id="UP000539372"/>
    </source>
</evidence>
<dbReference type="GO" id="GO:0046872">
    <property type="term" value="F:metal ion binding"/>
    <property type="evidence" value="ECO:0007669"/>
    <property type="project" value="UniProtKB-KW"/>
</dbReference>
<evidence type="ECO:0000256" key="2">
    <source>
        <dbReference type="ARBA" id="ARBA00004767"/>
    </source>
</evidence>
<dbReference type="EC" id="1.14.20.7" evidence="3"/>
<proteinExistence type="inferred from homology"/>
<gene>
    <name evidence="13" type="ORF">HH303_02170</name>
</gene>
<evidence type="ECO:0000256" key="10">
    <source>
        <dbReference type="ARBA" id="ARBA00049359"/>
    </source>
</evidence>
<dbReference type="SUPFAM" id="SSF51197">
    <property type="entry name" value="Clavaminate synthase-like"/>
    <property type="match status" value="1"/>
</dbReference>
<dbReference type="Pfam" id="PF03171">
    <property type="entry name" value="2OG-FeII_Oxy"/>
    <property type="match status" value="1"/>
</dbReference>
<sequence length="282" mass="31433">MTDFNLLTIDCQASDAPQRLVQSLRDTGFAVLTNHPISAGEIADVYAGWEAFFASDAKFDYLTTPETQTGYFPFKSENAKGYSKKDLKEFFHVYPHGPVPADLEAMTRDFYDKLVALGRAMLSWIEDNSPEDIRALFSEPLPQMLDGSSMNLLRILHYPPQDPEDAHSGAVRAAAHEDINLITLLVSGSAPGLEARDAKGNWHEVPCDTGMITMNIGDMLQKASGGYYPSTTHRVVNPKEGQNVSRYSMPMFLHPRPDVRLDADYTANDYLQERLREIGLKG</sequence>
<name>A0A7Y0HD02_9PROT</name>
<comment type="caution">
    <text evidence="13">The sequence shown here is derived from an EMBL/GenBank/DDBJ whole genome shotgun (WGS) entry which is preliminary data.</text>
</comment>
<dbReference type="InterPro" id="IPR026992">
    <property type="entry name" value="DIOX_N"/>
</dbReference>
<dbReference type="InterPro" id="IPR005123">
    <property type="entry name" value="Oxoglu/Fe-dep_dioxygenase_dom"/>
</dbReference>
<comment type="cofactor">
    <cofactor evidence="1">
        <name>Fe(2+)</name>
        <dbReference type="ChEBI" id="CHEBI:29033"/>
    </cofactor>
</comment>
<keyword evidence="11" id="KW-0560">Oxidoreductase</keyword>
<comment type="catalytic activity">
    <reaction evidence="10">
        <text>L-arginine + 2-oxoglutarate + O2 = guanidine + L-glutamate 5-semialdehyde + succinate + CO2</text>
        <dbReference type="Rhea" id="RHEA:31535"/>
        <dbReference type="ChEBI" id="CHEBI:15379"/>
        <dbReference type="ChEBI" id="CHEBI:16526"/>
        <dbReference type="ChEBI" id="CHEBI:16810"/>
        <dbReference type="ChEBI" id="CHEBI:30031"/>
        <dbReference type="ChEBI" id="CHEBI:30087"/>
        <dbReference type="ChEBI" id="CHEBI:32682"/>
        <dbReference type="ChEBI" id="CHEBI:58066"/>
        <dbReference type="EC" id="1.14.20.7"/>
    </reaction>
</comment>